<comment type="caution">
    <text evidence="4">The sequence shown here is derived from an EMBL/GenBank/DDBJ whole genome shotgun (WGS) entry which is preliminary data.</text>
</comment>
<dbReference type="GO" id="GO:0016757">
    <property type="term" value="F:glycosyltransferase activity"/>
    <property type="evidence" value="ECO:0007669"/>
    <property type="project" value="UniProtKB-KW"/>
</dbReference>
<dbReference type="EC" id="2.4.-.-" evidence="4"/>
<name>A0ABW4LPA1_9BACI</name>
<gene>
    <name evidence="4" type="ORF">ACFSCX_09580</name>
</gene>
<dbReference type="Proteomes" id="UP001597214">
    <property type="component" value="Unassembled WGS sequence"/>
</dbReference>
<feature type="domain" description="Glycosyltransferase subfamily 4-like N-terminal" evidence="3">
    <location>
        <begin position="24"/>
        <end position="166"/>
    </location>
</feature>
<keyword evidence="4" id="KW-0808">Transferase</keyword>
<protein>
    <submittedName>
        <fullName evidence="4">Glycosyltransferase</fullName>
        <ecNumber evidence="4">2.4.-.-</ecNumber>
    </submittedName>
</protein>
<evidence type="ECO:0000259" key="2">
    <source>
        <dbReference type="Pfam" id="PF00534"/>
    </source>
</evidence>
<dbReference type="InterPro" id="IPR028098">
    <property type="entry name" value="Glyco_trans_4-like_N"/>
</dbReference>
<keyword evidence="4" id="KW-0328">Glycosyltransferase</keyword>
<dbReference type="RefSeq" id="WP_377927989.1">
    <property type="nucleotide sequence ID" value="NZ_JBHUEM010000011.1"/>
</dbReference>
<evidence type="ECO:0000313" key="5">
    <source>
        <dbReference type="Proteomes" id="UP001597214"/>
    </source>
</evidence>
<evidence type="ECO:0000259" key="3">
    <source>
        <dbReference type="Pfam" id="PF13439"/>
    </source>
</evidence>
<comment type="similarity">
    <text evidence="1">Belongs to the glycosyltransferase group 1 family. Glycosyltransferase 4 subfamily.</text>
</comment>
<organism evidence="4 5">
    <name type="scientific">Bacillus salitolerans</name>
    <dbReference type="NCBI Taxonomy" id="1437434"/>
    <lineage>
        <taxon>Bacteria</taxon>
        <taxon>Bacillati</taxon>
        <taxon>Bacillota</taxon>
        <taxon>Bacilli</taxon>
        <taxon>Bacillales</taxon>
        <taxon>Bacillaceae</taxon>
        <taxon>Bacillus</taxon>
    </lineage>
</organism>
<keyword evidence="5" id="KW-1185">Reference proteome</keyword>
<dbReference type="PANTHER" id="PTHR45947">
    <property type="entry name" value="SULFOQUINOVOSYL TRANSFERASE SQD2"/>
    <property type="match status" value="1"/>
</dbReference>
<evidence type="ECO:0000313" key="4">
    <source>
        <dbReference type="EMBL" id="MFD1736817.1"/>
    </source>
</evidence>
<dbReference type="Gene3D" id="3.40.50.2000">
    <property type="entry name" value="Glycogen Phosphorylase B"/>
    <property type="match status" value="2"/>
</dbReference>
<dbReference type="Pfam" id="PF13439">
    <property type="entry name" value="Glyco_transf_4"/>
    <property type="match status" value="1"/>
</dbReference>
<accession>A0ABW4LPA1</accession>
<reference evidence="5" key="1">
    <citation type="journal article" date="2019" name="Int. J. Syst. Evol. Microbiol.">
        <title>The Global Catalogue of Microorganisms (GCM) 10K type strain sequencing project: providing services to taxonomists for standard genome sequencing and annotation.</title>
        <authorList>
            <consortium name="The Broad Institute Genomics Platform"/>
            <consortium name="The Broad Institute Genome Sequencing Center for Infectious Disease"/>
            <person name="Wu L."/>
            <person name="Ma J."/>
        </authorList>
    </citation>
    <scope>NUCLEOTIDE SEQUENCE [LARGE SCALE GENOMIC DNA]</scope>
    <source>
        <strain evidence="5">CCUG 49339</strain>
    </source>
</reference>
<sequence length="360" mass="40793">MRKLKGLVISNMYPSEQARTFGIFVKNQVEALRERGIEIDVVSVSNPKAGKKHVLMKYSRWLLDFIMNLPKGKTYDFVHAHYVFPSGLLALLHKRLFKTKMIITAHGGDIDKMAKKNARIRNWTRYILEEADEIIAVGQGLHDEIHESFGIRKDKVSIINMGVNREVFKPQDKKTLRKELRIDEGPVVLFVGNYIQEKGILELIKAFSKVKENHPNAQLHFIGPVKHEGFFNEMILAVDQSDIKDIHIHEQKSQAEVAKWMAASDVFVLPSYIEGFGLVAVEAMACGTPVVGSNVGGLTYLLQQDRGVLVEPKNPHSLFKGIDQVLRDEGLKNRLIQSGLKCAEENDQKVLLDRVIKLYT</sequence>
<dbReference type="PANTHER" id="PTHR45947:SF3">
    <property type="entry name" value="SULFOQUINOVOSYL TRANSFERASE SQD2"/>
    <property type="match status" value="1"/>
</dbReference>
<dbReference type="Pfam" id="PF00534">
    <property type="entry name" value="Glycos_transf_1"/>
    <property type="match status" value="1"/>
</dbReference>
<dbReference type="EMBL" id="JBHUEM010000011">
    <property type="protein sequence ID" value="MFD1736817.1"/>
    <property type="molecule type" value="Genomic_DNA"/>
</dbReference>
<dbReference type="InterPro" id="IPR001296">
    <property type="entry name" value="Glyco_trans_1"/>
</dbReference>
<dbReference type="SUPFAM" id="SSF53756">
    <property type="entry name" value="UDP-Glycosyltransferase/glycogen phosphorylase"/>
    <property type="match status" value="1"/>
</dbReference>
<feature type="domain" description="Glycosyl transferase family 1" evidence="2">
    <location>
        <begin position="173"/>
        <end position="339"/>
    </location>
</feature>
<dbReference type="InterPro" id="IPR050194">
    <property type="entry name" value="Glycosyltransferase_grp1"/>
</dbReference>
<proteinExistence type="inferred from homology"/>
<evidence type="ECO:0000256" key="1">
    <source>
        <dbReference type="ARBA" id="ARBA00009481"/>
    </source>
</evidence>